<proteinExistence type="predicted"/>
<evidence type="ECO:0000313" key="3">
    <source>
        <dbReference type="Proteomes" id="UP000828390"/>
    </source>
</evidence>
<reference evidence="2" key="2">
    <citation type="submission" date="2020-11" db="EMBL/GenBank/DDBJ databases">
        <authorList>
            <person name="McCartney M.A."/>
            <person name="Auch B."/>
            <person name="Kono T."/>
            <person name="Mallez S."/>
            <person name="Becker A."/>
            <person name="Gohl D.M."/>
            <person name="Silverstein K.A.T."/>
            <person name="Koren S."/>
            <person name="Bechman K.B."/>
            <person name="Herman A."/>
            <person name="Abrahante J.E."/>
            <person name="Garbe J."/>
        </authorList>
    </citation>
    <scope>NUCLEOTIDE SEQUENCE</scope>
    <source>
        <strain evidence="2">Duluth1</strain>
        <tissue evidence="2">Whole animal</tissue>
    </source>
</reference>
<evidence type="ECO:0000313" key="2">
    <source>
        <dbReference type="EMBL" id="KAH3857345.1"/>
    </source>
</evidence>
<feature type="region of interest" description="Disordered" evidence="1">
    <location>
        <begin position="1"/>
        <end position="83"/>
    </location>
</feature>
<evidence type="ECO:0000256" key="1">
    <source>
        <dbReference type="SAM" id="MobiDB-lite"/>
    </source>
</evidence>
<accession>A0A9D4LF08</accession>
<protein>
    <submittedName>
        <fullName evidence="2">Uncharacterized protein</fullName>
    </submittedName>
</protein>
<feature type="compositionally biased region" description="Polar residues" evidence="1">
    <location>
        <begin position="67"/>
        <end position="83"/>
    </location>
</feature>
<sequence>MSASGFNSGSPMSGSQYGTNGSSSPIGYMNPNMNMNPFGQPTGNGSTSTAGFNGGGQFNPGMLGSMFPSQNGSFNPNQLFGRK</sequence>
<dbReference type="EMBL" id="JAIWYP010000003">
    <property type="protein sequence ID" value="KAH3857345.1"/>
    <property type="molecule type" value="Genomic_DNA"/>
</dbReference>
<reference evidence="2" key="1">
    <citation type="journal article" date="2019" name="bioRxiv">
        <title>The Genome of the Zebra Mussel, Dreissena polymorpha: A Resource for Invasive Species Research.</title>
        <authorList>
            <person name="McCartney M.A."/>
            <person name="Auch B."/>
            <person name="Kono T."/>
            <person name="Mallez S."/>
            <person name="Zhang Y."/>
            <person name="Obille A."/>
            <person name="Becker A."/>
            <person name="Abrahante J.E."/>
            <person name="Garbe J."/>
            <person name="Badalamenti J.P."/>
            <person name="Herman A."/>
            <person name="Mangelson H."/>
            <person name="Liachko I."/>
            <person name="Sullivan S."/>
            <person name="Sone E.D."/>
            <person name="Koren S."/>
            <person name="Silverstein K.A.T."/>
            <person name="Beckman K.B."/>
            <person name="Gohl D.M."/>
        </authorList>
    </citation>
    <scope>NUCLEOTIDE SEQUENCE</scope>
    <source>
        <strain evidence="2">Duluth1</strain>
        <tissue evidence="2">Whole animal</tissue>
    </source>
</reference>
<feature type="compositionally biased region" description="Polar residues" evidence="1">
    <location>
        <begin position="1"/>
        <end position="51"/>
    </location>
</feature>
<comment type="caution">
    <text evidence="2">The sequence shown here is derived from an EMBL/GenBank/DDBJ whole genome shotgun (WGS) entry which is preliminary data.</text>
</comment>
<gene>
    <name evidence="2" type="ORF">DPMN_099952</name>
</gene>
<name>A0A9D4LF08_DREPO</name>
<dbReference type="Proteomes" id="UP000828390">
    <property type="component" value="Unassembled WGS sequence"/>
</dbReference>
<organism evidence="2 3">
    <name type="scientific">Dreissena polymorpha</name>
    <name type="common">Zebra mussel</name>
    <name type="synonym">Mytilus polymorpha</name>
    <dbReference type="NCBI Taxonomy" id="45954"/>
    <lineage>
        <taxon>Eukaryota</taxon>
        <taxon>Metazoa</taxon>
        <taxon>Spiralia</taxon>
        <taxon>Lophotrochozoa</taxon>
        <taxon>Mollusca</taxon>
        <taxon>Bivalvia</taxon>
        <taxon>Autobranchia</taxon>
        <taxon>Heteroconchia</taxon>
        <taxon>Euheterodonta</taxon>
        <taxon>Imparidentia</taxon>
        <taxon>Neoheterodontei</taxon>
        <taxon>Myida</taxon>
        <taxon>Dreissenoidea</taxon>
        <taxon>Dreissenidae</taxon>
        <taxon>Dreissena</taxon>
    </lineage>
</organism>
<keyword evidence="3" id="KW-1185">Reference proteome</keyword>
<dbReference type="AlphaFoldDB" id="A0A9D4LF08"/>